<evidence type="ECO:0000313" key="2">
    <source>
        <dbReference type="EMBL" id="GAA0480949.1"/>
    </source>
</evidence>
<keyword evidence="1" id="KW-0732">Signal</keyword>
<name>A0ABN1ANX5_9SPHN</name>
<gene>
    <name evidence="2" type="ORF">GCM10009096_23820</name>
</gene>
<dbReference type="EMBL" id="BAAAEM010000003">
    <property type="protein sequence ID" value="GAA0480949.1"/>
    <property type="molecule type" value="Genomic_DNA"/>
</dbReference>
<evidence type="ECO:0008006" key="4">
    <source>
        <dbReference type="Google" id="ProtNLM"/>
    </source>
</evidence>
<evidence type="ECO:0000313" key="3">
    <source>
        <dbReference type="Proteomes" id="UP001500713"/>
    </source>
</evidence>
<feature type="signal peptide" evidence="1">
    <location>
        <begin position="1"/>
        <end position="19"/>
    </location>
</feature>
<reference evidence="2 3" key="1">
    <citation type="journal article" date="2019" name="Int. J. Syst. Evol. Microbiol.">
        <title>The Global Catalogue of Microorganisms (GCM) 10K type strain sequencing project: providing services to taxonomists for standard genome sequencing and annotation.</title>
        <authorList>
            <consortium name="The Broad Institute Genomics Platform"/>
            <consortium name="The Broad Institute Genome Sequencing Center for Infectious Disease"/>
            <person name="Wu L."/>
            <person name="Ma J."/>
        </authorList>
    </citation>
    <scope>NUCLEOTIDE SEQUENCE [LARGE SCALE GENOMIC DNA]</scope>
    <source>
        <strain evidence="2 3">JCM 14162</strain>
    </source>
</reference>
<keyword evidence="3" id="KW-1185">Reference proteome</keyword>
<sequence length="320" mass="31444">MALVAGTGSFAIGAPSAHAAGTIAGTDIVNVAQATYDGPGGSVVVDSNTVTITVDELLDVTVASSDPGDIAVDSGATQQVTSYQVTNTGNGSEAFTLSADTAKGGDDFDTSNAVIYLDADSNGVFDPGVDTLYSPGSNDPVLAADASISIFILSDIPVSATDGQRAEVELSAVATTGSGAPGTSFAGQGDGGGDAVVGSTGADGEDSSFFLIQAAQVALVKSATIVDQFGGTQPVPGATITYQLVATITGSGSLTNLNITDDIPADTTYTAGTITLEGASLTDSDADADAGSFDGSEIAVSLGTVPGGQTRTITFQVTID</sequence>
<dbReference type="Proteomes" id="UP001500713">
    <property type="component" value="Unassembled WGS sequence"/>
</dbReference>
<dbReference type="NCBIfam" id="TIGR01451">
    <property type="entry name" value="B_ant_repeat"/>
    <property type="match status" value="1"/>
</dbReference>
<evidence type="ECO:0000256" key="1">
    <source>
        <dbReference type="SAM" id="SignalP"/>
    </source>
</evidence>
<comment type="caution">
    <text evidence="2">The sequence shown here is derived from an EMBL/GenBank/DDBJ whole genome shotgun (WGS) entry which is preliminary data.</text>
</comment>
<accession>A0ABN1ANX5</accession>
<feature type="chain" id="PRO_5046688213" description="DUF11 domain-containing protein" evidence="1">
    <location>
        <begin position="20"/>
        <end position="320"/>
    </location>
</feature>
<dbReference type="InterPro" id="IPR047589">
    <property type="entry name" value="DUF11_rpt"/>
</dbReference>
<protein>
    <recommendedName>
        <fullName evidence="4">DUF11 domain-containing protein</fullName>
    </recommendedName>
</protein>
<proteinExistence type="predicted"/>
<organism evidence="2 3">
    <name type="scientific">Parasphingorhabdus litoris</name>
    <dbReference type="NCBI Taxonomy" id="394733"/>
    <lineage>
        <taxon>Bacteria</taxon>
        <taxon>Pseudomonadati</taxon>
        <taxon>Pseudomonadota</taxon>
        <taxon>Alphaproteobacteria</taxon>
        <taxon>Sphingomonadales</taxon>
        <taxon>Sphingomonadaceae</taxon>
        <taxon>Parasphingorhabdus</taxon>
    </lineage>
</organism>